<proteinExistence type="predicted"/>
<dbReference type="RefSeq" id="WP_113988502.1">
    <property type="nucleotide sequence ID" value="NZ_QLST01000004.1"/>
</dbReference>
<organism evidence="1 2">
    <name type="scientific">Flavobacterium tibetense</name>
    <dbReference type="NCBI Taxonomy" id="2233533"/>
    <lineage>
        <taxon>Bacteria</taxon>
        <taxon>Pseudomonadati</taxon>
        <taxon>Bacteroidota</taxon>
        <taxon>Flavobacteriia</taxon>
        <taxon>Flavobacteriales</taxon>
        <taxon>Flavobacteriaceae</taxon>
        <taxon>Flavobacterium</taxon>
    </lineage>
</organism>
<protein>
    <submittedName>
        <fullName evidence="1">Uncharacterized protein</fullName>
    </submittedName>
</protein>
<name>A0A365P3G8_9FLAO</name>
<accession>A0A365P3G8</accession>
<keyword evidence="2" id="KW-1185">Reference proteome</keyword>
<gene>
    <name evidence="1" type="ORF">DPN68_04745</name>
</gene>
<evidence type="ECO:0000313" key="2">
    <source>
        <dbReference type="Proteomes" id="UP000253319"/>
    </source>
</evidence>
<comment type="caution">
    <text evidence="1">The sequence shown here is derived from an EMBL/GenBank/DDBJ whole genome shotgun (WGS) entry which is preliminary data.</text>
</comment>
<sequence length="145" mass="17049">MLLNFKIIFCISLFCCVSCSILKQESYFKLEFGNSKFKIELPNDLSKKEIIFNGTSSKEYRFTRKDSSTVFVTDSKNGSALIHSFLERKDFIILLDEENVKYEFKENQRLFHMRKINGMFIGFANVIKNDEDYFNSILASFKKLK</sequence>
<dbReference type="AlphaFoldDB" id="A0A365P3G8"/>
<evidence type="ECO:0000313" key="1">
    <source>
        <dbReference type="EMBL" id="RBA29072.1"/>
    </source>
</evidence>
<dbReference type="EMBL" id="QLST01000004">
    <property type="protein sequence ID" value="RBA29072.1"/>
    <property type="molecule type" value="Genomic_DNA"/>
</dbReference>
<reference evidence="1 2" key="1">
    <citation type="submission" date="2018-06" db="EMBL/GenBank/DDBJ databases">
        <title>Flavobacterium tibetense sp. nov., isolated from a wetland YonghuCo on Tibetan Plateau.</title>
        <authorList>
            <person name="Xing P."/>
            <person name="Phurbu D."/>
            <person name="Lu H."/>
        </authorList>
    </citation>
    <scope>NUCLEOTIDE SEQUENCE [LARGE SCALE GENOMIC DNA]</scope>
    <source>
        <strain evidence="1 2">YH5</strain>
    </source>
</reference>
<dbReference type="Proteomes" id="UP000253319">
    <property type="component" value="Unassembled WGS sequence"/>
</dbReference>